<dbReference type="Pfam" id="PF00501">
    <property type="entry name" value="AMP-binding"/>
    <property type="match status" value="1"/>
</dbReference>
<reference evidence="3" key="1">
    <citation type="journal article" date="2019" name="Int. J. Syst. Evol. Microbiol.">
        <title>The Global Catalogue of Microorganisms (GCM) 10K type strain sequencing project: providing services to taxonomists for standard genome sequencing and annotation.</title>
        <authorList>
            <consortium name="The Broad Institute Genomics Platform"/>
            <consortium name="The Broad Institute Genome Sequencing Center for Infectious Disease"/>
            <person name="Wu L."/>
            <person name="Ma J."/>
        </authorList>
    </citation>
    <scope>NUCLEOTIDE SEQUENCE [LARGE SCALE GENOMIC DNA]</scope>
    <source>
        <strain evidence="3">CECT 8482</strain>
    </source>
</reference>
<dbReference type="EMBL" id="JAUFRC010000001">
    <property type="protein sequence ID" value="MDN3711161.1"/>
    <property type="molecule type" value="Genomic_DNA"/>
</dbReference>
<dbReference type="Proteomes" id="UP001243846">
    <property type="component" value="Unassembled WGS sequence"/>
</dbReference>
<evidence type="ECO:0000259" key="1">
    <source>
        <dbReference type="Pfam" id="PF00501"/>
    </source>
</evidence>
<gene>
    <name evidence="2" type="ORF">QWZ10_03755</name>
</gene>
<keyword evidence="3" id="KW-1185">Reference proteome</keyword>
<evidence type="ECO:0000313" key="3">
    <source>
        <dbReference type="Proteomes" id="UP001243846"/>
    </source>
</evidence>
<dbReference type="PANTHER" id="PTHR45527:SF1">
    <property type="entry name" value="FATTY ACID SYNTHASE"/>
    <property type="match status" value="1"/>
</dbReference>
<proteinExistence type="predicted"/>
<dbReference type="SUPFAM" id="SSF56801">
    <property type="entry name" value="Acetyl-CoA synthetase-like"/>
    <property type="match status" value="1"/>
</dbReference>
<organism evidence="2 3">
    <name type="scientific">Paracoccus cavernae</name>
    <dbReference type="NCBI Taxonomy" id="1571207"/>
    <lineage>
        <taxon>Bacteria</taxon>
        <taxon>Pseudomonadati</taxon>
        <taxon>Pseudomonadota</taxon>
        <taxon>Alphaproteobacteria</taxon>
        <taxon>Rhodobacterales</taxon>
        <taxon>Paracoccaceae</taxon>
        <taxon>Paracoccus</taxon>
    </lineage>
</organism>
<feature type="domain" description="AMP-dependent synthetase/ligase" evidence="1">
    <location>
        <begin position="1"/>
        <end position="104"/>
    </location>
</feature>
<accession>A0ABT8D437</accession>
<name>A0ABT8D437_9RHOB</name>
<dbReference type="Gene3D" id="3.40.50.980">
    <property type="match status" value="2"/>
</dbReference>
<protein>
    <submittedName>
        <fullName evidence="2">AMP-binding protein</fullName>
    </submittedName>
</protein>
<comment type="caution">
    <text evidence="2">The sequence shown here is derived from an EMBL/GenBank/DDBJ whole genome shotgun (WGS) entry which is preliminary data.</text>
</comment>
<evidence type="ECO:0000313" key="2">
    <source>
        <dbReference type="EMBL" id="MDN3711161.1"/>
    </source>
</evidence>
<sequence length="126" mass="13859">MFTSGSTGRPKGVEIAQGALVYHARAAVKAFGLSERDRVLQFASLNFDISIEEILPSLIAGARLVLRSPEMAQSMPDFLAAMAHHRISVANLPTAFWHVLVAHLRDVAPRIRQRIRPLPPLPRNCG</sequence>
<dbReference type="PANTHER" id="PTHR45527">
    <property type="entry name" value="NONRIBOSOMAL PEPTIDE SYNTHETASE"/>
    <property type="match status" value="1"/>
</dbReference>
<dbReference type="InterPro" id="IPR000873">
    <property type="entry name" value="AMP-dep_synth/lig_dom"/>
</dbReference>